<dbReference type="FunFam" id="2.10.110.10:FF:000041">
    <property type="entry name" value="LIM and calponin homology domains 1"/>
    <property type="match status" value="1"/>
</dbReference>
<feature type="compositionally biased region" description="Polar residues" evidence="6">
    <location>
        <begin position="269"/>
        <end position="278"/>
    </location>
</feature>
<evidence type="ECO:0000259" key="8">
    <source>
        <dbReference type="PROSITE" id="PS50023"/>
    </source>
</evidence>
<evidence type="ECO:0000256" key="2">
    <source>
        <dbReference type="ARBA" id="ARBA00022833"/>
    </source>
</evidence>
<evidence type="ECO:0000256" key="4">
    <source>
        <dbReference type="PROSITE-ProRule" id="PRU00125"/>
    </source>
</evidence>
<feature type="region of interest" description="Disordered" evidence="6">
    <location>
        <begin position="833"/>
        <end position="1006"/>
    </location>
</feature>
<evidence type="ECO:0000256" key="3">
    <source>
        <dbReference type="ARBA" id="ARBA00023038"/>
    </source>
</evidence>
<feature type="region of interest" description="Disordered" evidence="6">
    <location>
        <begin position="681"/>
        <end position="704"/>
    </location>
</feature>
<dbReference type="PROSITE" id="PS00478">
    <property type="entry name" value="LIM_DOMAIN_1"/>
    <property type="match status" value="1"/>
</dbReference>
<feature type="compositionally biased region" description="Basic and acidic residues" evidence="6">
    <location>
        <begin position="858"/>
        <end position="869"/>
    </location>
</feature>
<dbReference type="GeneTree" id="ENSGT00950000183159"/>
<dbReference type="GO" id="GO:0051893">
    <property type="term" value="P:regulation of focal adhesion assembly"/>
    <property type="evidence" value="ECO:0007669"/>
    <property type="project" value="TreeGrafter"/>
</dbReference>
<feature type="region of interest" description="Disordered" evidence="6">
    <location>
        <begin position="614"/>
        <end position="665"/>
    </location>
</feature>
<dbReference type="AlphaFoldDB" id="A0A2K5BYU4"/>
<dbReference type="Gene3D" id="2.10.110.10">
    <property type="entry name" value="Cysteine Rich Protein"/>
    <property type="match status" value="1"/>
</dbReference>
<dbReference type="CDD" id="cd21278">
    <property type="entry name" value="CH_LIMCH1"/>
    <property type="match status" value="1"/>
</dbReference>
<dbReference type="PRINTS" id="PR00888">
    <property type="entry name" value="SM22CALPONIN"/>
</dbReference>
<proteinExistence type="predicted"/>
<dbReference type="InterPro" id="IPR036872">
    <property type="entry name" value="CH_dom_sf"/>
</dbReference>
<dbReference type="PROSITE" id="PS50023">
    <property type="entry name" value="LIM_DOMAIN_2"/>
    <property type="match status" value="1"/>
</dbReference>
<dbReference type="Pfam" id="PF00412">
    <property type="entry name" value="LIM"/>
    <property type="match status" value="1"/>
</dbReference>
<dbReference type="Gene3D" id="1.10.418.10">
    <property type="entry name" value="Calponin-like domain"/>
    <property type="match status" value="1"/>
</dbReference>
<keyword evidence="5" id="KW-0175">Coiled coil</keyword>
<dbReference type="InterPro" id="IPR031865">
    <property type="entry name" value="DUF4757"/>
</dbReference>
<dbReference type="PRINTS" id="PR00889">
    <property type="entry name" value="CALPONIN"/>
</dbReference>
<evidence type="ECO:0000256" key="1">
    <source>
        <dbReference type="ARBA" id="ARBA00022723"/>
    </source>
</evidence>
<keyword evidence="2 4" id="KW-0862">Zinc</keyword>
<accession>A0A2K5BYU4</accession>
<dbReference type="GO" id="GO:0001725">
    <property type="term" value="C:stress fiber"/>
    <property type="evidence" value="ECO:0007669"/>
    <property type="project" value="TreeGrafter"/>
</dbReference>
<keyword evidence="3 4" id="KW-0440">LIM domain</keyword>
<dbReference type="InterPro" id="IPR001781">
    <property type="entry name" value="Znf_LIM"/>
</dbReference>
<evidence type="ECO:0000256" key="6">
    <source>
        <dbReference type="SAM" id="MobiDB-lite"/>
    </source>
</evidence>
<evidence type="ECO:0000313" key="9">
    <source>
        <dbReference type="Ensembl" id="ENSANAP00000001599.1"/>
    </source>
</evidence>
<protein>
    <submittedName>
        <fullName evidence="9">LIM and calponin homology domains 1</fullName>
    </submittedName>
</protein>
<evidence type="ECO:0000259" key="7">
    <source>
        <dbReference type="PROSITE" id="PS50021"/>
    </source>
</evidence>
<feature type="domain" description="LIM zinc-binding" evidence="8">
    <location>
        <begin position="1011"/>
        <end position="1077"/>
    </location>
</feature>
<feature type="region of interest" description="Disordered" evidence="6">
    <location>
        <begin position="741"/>
        <end position="762"/>
    </location>
</feature>
<dbReference type="PANTHER" id="PTHR15551:SF3">
    <property type="entry name" value="LIM AND CALPONIN HOMOLOGY DOMAINS-CONTAINING PROTEIN 1"/>
    <property type="match status" value="1"/>
</dbReference>
<dbReference type="SMART" id="SM00132">
    <property type="entry name" value="LIM"/>
    <property type="match status" value="1"/>
</dbReference>
<feature type="coiled-coil region" evidence="5">
    <location>
        <begin position="782"/>
        <end position="823"/>
    </location>
</feature>
<reference evidence="9" key="1">
    <citation type="submission" date="2025-08" db="UniProtKB">
        <authorList>
            <consortium name="Ensembl"/>
        </authorList>
    </citation>
    <scope>IDENTIFICATION</scope>
</reference>
<dbReference type="GO" id="GO:0046872">
    <property type="term" value="F:metal ion binding"/>
    <property type="evidence" value="ECO:0007669"/>
    <property type="project" value="UniProtKB-KW"/>
</dbReference>
<sequence>MACPALGLEALQPLQPEPPPEPAFSEAQKWIEQVTGRSFGDKDFRTGLENGILLCELLNAIKPGLVKKINRLPTPIAGLDNIILFLRGCKELGLKESQLFDPNDLQDTSNRVTVKSLDYSRKLKNVLVTIYWLGKAANSCTSYSGTTLNLKEFEGLLAQMRKETDDIESPKRSIRDSGYIDCWDSERSDSLSPPRHGRDDSFDSLDSFGSRSRQTPSPDVVLRGSSDGRGSDSESDLPHRKLPDVKKDDMSARRTSHGEPKSVVPFNQYLPNKSNQTAYVPAPLRKKKAEREEYRKSWSTATSPLGGERPFRYGPRTPVSDDAESTSMFDMRCEEEAAVQPHSRARQEQLQLINNQLREEDDKWQDDLARWKSRRRSVSQDLIKKEEERKKMEKLLAGEDRTSERRKSIKTYREIVQEKERRERELHEAYKNARSQEEAEGILQQYIERFTISEAVLERLEMPKILERSHSTEPNLSSFLNDPNPMKYLRQQSLPPPKFTATVETTIARASVLDTSMSAGSGSPSKTVTPKAVPMLTPKPYSQPKNSQEVLKTFKVDGKVSMNGETVHREEERERECPAVAPAHSLTKSQMFEGVARVHGSPLELKQDNSSIEINIKKPNSVSQELTATTEKTEPNSQEDENDGGKPSKGNIELATSEPQHFTTTVTRCSPTVAFVEFPSSSQLKNDVPEEKDQKKQENEMSGKVELVLSQKVVKPKSPEPEATLTFPFLDKMPEANQLHLPNLSSQVDSPSSEKSPVTTPQFKFWAWDPEEERRRQEKWQQEQERLLQERYQKEQDKLKEEWEKAQKEVEEEERRYYEEERKIIEDTVVPFTISSSSADQLSTSSSVTEGSGAMNKIDLENCQDEKQDRRWKKSFQGDDNDLLLKTRESDRLEEKGSLTQGALVHSGNPVSKGVHEDHQLDTEAGAPHCGTNPQLAQDPSQNQQVSNPMHSAEDVKPKTLPLDKSINHQIESPGERRKKSPRENFQAGPFSPCSPTPPGQSPNRSISGKKLCSSCGLPLGKGAAMIIETLNLYFHIQCFRCGICKGQLGDAVSGTDVRIRNGLLNCNDCYMRSRSAGQPTTL</sequence>
<dbReference type="Proteomes" id="UP000233020">
    <property type="component" value="Unplaced"/>
</dbReference>
<dbReference type="FunFam" id="1.10.418.10:FF:000038">
    <property type="entry name" value="LIM and calponin homology domains-containing protein 1"/>
    <property type="match status" value="1"/>
</dbReference>
<feature type="compositionally biased region" description="Basic and acidic residues" evidence="6">
    <location>
        <begin position="687"/>
        <end position="703"/>
    </location>
</feature>
<dbReference type="GO" id="GO:0003779">
    <property type="term" value="F:actin binding"/>
    <property type="evidence" value="ECO:0007669"/>
    <property type="project" value="InterPro"/>
</dbReference>
<keyword evidence="10" id="KW-1185">Reference proteome</keyword>
<feature type="compositionally biased region" description="Polar residues" evidence="6">
    <location>
        <begin position="743"/>
        <end position="762"/>
    </location>
</feature>
<dbReference type="GO" id="GO:0031032">
    <property type="term" value="P:actomyosin structure organization"/>
    <property type="evidence" value="ECO:0007669"/>
    <property type="project" value="InterPro"/>
</dbReference>
<dbReference type="Pfam" id="PF00307">
    <property type="entry name" value="CH"/>
    <property type="match status" value="1"/>
</dbReference>
<evidence type="ECO:0000313" key="10">
    <source>
        <dbReference type="Proteomes" id="UP000233020"/>
    </source>
</evidence>
<feature type="compositionally biased region" description="Low complexity" evidence="6">
    <location>
        <begin position="204"/>
        <end position="213"/>
    </location>
</feature>
<gene>
    <name evidence="9" type="primary">LIMCH1</name>
</gene>
<reference evidence="9" key="2">
    <citation type="submission" date="2025-09" db="UniProtKB">
        <authorList>
            <consortium name="Ensembl"/>
        </authorList>
    </citation>
    <scope>IDENTIFICATION</scope>
</reference>
<feature type="region of interest" description="Disordered" evidence="6">
    <location>
        <begin position="185"/>
        <end position="326"/>
    </location>
</feature>
<dbReference type="CDD" id="cd08368">
    <property type="entry name" value="LIM"/>
    <property type="match status" value="1"/>
</dbReference>
<feature type="compositionally biased region" description="Basic and acidic residues" evidence="6">
    <location>
        <begin position="883"/>
        <end position="897"/>
    </location>
</feature>
<dbReference type="GO" id="GO:0010604">
    <property type="term" value="P:positive regulation of macromolecule metabolic process"/>
    <property type="evidence" value="ECO:0007669"/>
    <property type="project" value="UniProtKB-ARBA"/>
</dbReference>
<dbReference type="Pfam" id="PF15949">
    <property type="entry name" value="DUF4757"/>
    <property type="match status" value="1"/>
</dbReference>
<dbReference type="InterPro" id="IPR003096">
    <property type="entry name" value="SM22_calponin"/>
</dbReference>
<dbReference type="PANTHER" id="PTHR15551">
    <property type="entry name" value="LIM DOMAIN ONLY 7"/>
    <property type="match status" value="1"/>
</dbReference>
<dbReference type="Ensembl" id="ENSANAT00000014728.1">
    <property type="protein sequence ID" value="ENSANAP00000001599.1"/>
    <property type="gene ID" value="ENSANAG00000004850.1"/>
</dbReference>
<feature type="compositionally biased region" description="Polar residues" evidence="6">
    <location>
        <begin position="932"/>
        <end position="950"/>
    </location>
</feature>
<dbReference type="GO" id="GO:0051496">
    <property type="term" value="P:positive regulation of stress fiber assembly"/>
    <property type="evidence" value="ECO:0007669"/>
    <property type="project" value="TreeGrafter"/>
</dbReference>
<dbReference type="InterPro" id="IPR001997">
    <property type="entry name" value="Calponin/LIMCH1"/>
</dbReference>
<dbReference type="InterPro" id="IPR001715">
    <property type="entry name" value="CH_dom"/>
</dbReference>
<feature type="compositionally biased region" description="Low complexity" evidence="6">
    <location>
        <begin position="835"/>
        <end position="847"/>
    </location>
</feature>
<name>A0A2K5BYU4_AOTNA</name>
<dbReference type="PROSITE" id="PS50021">
    <property type="entry name" value="CH"/>
    <property type="match status" value="1"/>
</dbReference>
<feature type="compositionally biased region" description="Basic and acidic residues" evidence="6">
    <location>
        <begin position="229"/>
        <end position="260"/>
    </location>
</feature>
<organism evidence="9 10">
    <name type="scientific">Aotus nancymaae</name>
    <name type="common">Ma's night monkey</name>
    <dbReference type="NCBI Taxonomy" id="37293"/>
    <lineage>
        <taxon>Eukaryota</taxon>
        <taxon>Metazoa</taxon>
        <taxon>Chordata</taxon>
        <taxon>Craniata</taxon>
        <taxon>Vertebrata</taxon>
        <taxon>Euteleostomi</taxon>
        <taxon>Mammalia</taxon>
        <taxon>Eutheria</taxon>
        <taxon>Euarchontoglires</taxon>
        <taxon>Primates</taxon>
        <taxon>Haplorrhini</taxon>
        <taxon>Platyrrhini</taxon>
        <taxon>Aotidae</taxon>
        <taxon>Aotus</taxon>
    </lineage>
</organism>
<dbReference type="SUPFAM" id="SSF47576">
    <property type="entry name" value="Calponin-homology domain, CH-domain"/>
    <property type="match status" value="1"/>
</dbReference>
<dbReference type="GO" id="GO:0032034">
    <property type="term" value="F:myosin II head/neck binding"/>
    <property type="evidence" value="ECO:0007669"/>
    <property type="project" value="TreeGrafter"/>
</dbReference>
<keyword evidence="1 4" id="KW-0479">Metal-binding</keyword>
<dbReference type="GO" id="GO:0080090">
    <property type="term" value="P:regulation of primary metabolic process"/>
    <property type="evidence" value="ECO:0007669"/>
    <property type="project" value="UniProtKB-ARBA"/>
</dbReference>
<feature type="coiled-coil region" evidence="5">
    <location>
        <begin position="354"/>
        <end position="439"/>
    </location>
</feature>
<dbReference type="SMART" id="SM00033">
    <property type="entry name" value="CH"/>
    <property type="match status" value="1"/>
</dbReference>
<feature type="compositionally biased region" description="Polar residues" evidence="6">
    <location>
        <begin position="614"/>
        <end position="630"/>
    </location>
</feature>
<feature type="domain" description="Calponin-homology (CH)" evidence="7">
    <location>
        <begin position="21"/>
        <end position="125"/>
    </location>
</feature>
<evidence type="ECO:0000256" key="5">
    <source>
        <dbReference type="SAM" id="Coils"/>
    </source>
</evidence>